<protein>
    <submittedName>
        <fullName evidence="1">Uncharacterized protein</fullName>
    </submittedName>
</protein>
<accession>W0BJ22</accession>
<dbReference type="HOGENOM" id="CLU_2788799_0_0_6"/>
<dbReference type="Proteomes" id="UP000018838">
    <property type="component" value="Chromosome"/>
</dbReference>
<dbReference type="PATRIC" id="fig|1268635.3.peg.2958"/>
<dbReference type="KEGG" id="lok:Loa_02881"/>
<evidence type="ECO:0000313" key="2">
    <source>
        <dbReference type="Proteomes" id="UP000018838"/>
    </source>
</evidence>
<reference evidence="1 2" key="1">
    <citation type="journal article" date="2013" name="Int. J. Med. Microbiol.">
        <title>Legionella oakridgensis ATCC 33761 genome sequence and phenotypic characterization reveals its replication capacity in amoebae.</title>
        <authorList>
            <person name="Brzuszkiewicz E."/>
            <person name="Schulz T."/>
            <person name="Rydzewski K."/>
            <person name="Daniel R."/>
            <person name="Gillmaier N."/>
            <person name="Dittmann C."/>
            <person name="Holland G."/>
            <person name="Schunder E."/>
            <person name="Lautner M."/>
            <person name="Eisenreich W."/>
            <person name="Luck C."/>
            <person name="Heuner K."/>
        </authorList>
    </citation>
    <scope>NUCLEOTIDE SEQUENCE [LARGE SCALE GENOMIC DNA]</scope>
    <source>
        <strain>OR-10</strain>
        <strain evidence="2">ATCC 33761</strain>
    </source>
</reference>
<keyword evidence="2" id="KW-1185">Reference proteome</keyword>
<sequence>MHLNPDQDYRGDDSTADRLEAFTALKTMDIREAFSEEADRYATFRQHMEALRHDSDWHEDDLHHSPKV</sequence>
<gene>
    <name evidence="1" type="ORF">Loa_02881</name>
</gene>
<dbReference type="EMBL" id="CP004006">
    <property type="protein sequence ID" value="AHE68409.1"/>
    <property type="molecule type" value="Genomic_DNA"/>
</dbReference>
<dbReference type="STRING" id="1268635.Loa_02881"/>
<proteinExistence type="predicted"/>
<dbReference type="AlphaFoldDB" id="W0BJ22"/>
<organism evidence="1 2">
    <name type="scientific">Legionella oakridgensis ATCC 33761 = DSM 21215</name>
    <dbReference type="NCBI Taxonomy" id="1268635"/>
    <lineage>
        <taxon>Bacteria</taxon>
        <taxon>Pseudomonadati</taxon>
        <taxon>Pseudomonadota</taxon>
        <taxon>Gammaproteobacteria</taxon>
        <taxon>Legionellales</taxon>
        <taxon>Legionellaceae</taxon>
        <taxon>Legionella</taxon>
    </lineage>
</organism>
<evidence type="ECO:0000313" key="1">
    <source>
        <dbReference type="EMBL" id="AHE68409.1"/>
    </source>
</evidence>
<name>W0BJ22_9GAMM</name>
<dbReference type="RefSeq" id="WP_025386696.1">
    <property type="nucleotide sequence ID" value="NZ_CP004006.1"/>
</dbReference>